<gene>
    <name evidence="2" type="ORF">BD626DRAFT_587310</name>
</gene>
<proteinExistence type="predicted"/>
<sequence>MSSTPSNRTRAARQSSPHRNHDVYVRRVHNLVLQLNGDRDWSAGPASNPRNALSKIRALLTDKVDPVFSSLSDDLPDSGYLLEDDELVGVVLEDLDCFSMTCEAVGRTASNLGLYSDLDDRLYAMWPHALKWLAFFHPGNGRIRCPTAASHRHFVLGSLALIYLLIFQTNRGHVKRLLVERPDMLHPIFDLWLKFPQYVPPVAGQSKFDPIDTIHNILKAVACIYNLVAGWDNSHNQRGARSITINGDDARDIFIRELRRHVRGKGGLHVHFAKRNQYLLELPMPPHLAEGTWHTHLEQQIHILNLPAFQLDVAPRSFLRSVVSSGNHCIQRGWHECALRAVAVVIVVCEASSSNRTLRRCIEAGAYDLLLAAAKISEGDRAVQSLSYKLSIGLAQQSLLRAFHRMHGDRFVYPEKLSRDPKQASY</sequence>
<comment type="caution">
    <text evidence="2">The sequence shown here is derived from an EMBL/GenBank/DDBJ whole genome shotgun (WGS) entry which is preliminary data.</text>
</comment>
<dbReference type="OrthoDB" id="10328604at2759"/>
<dbReference type="EMBL" id="VDMD01000068">
    <property type="protein sequence ID" value="TRM56505.1"/>
    <property type="molecule type" value="Genomic_DNA"/>
</dbReference>
<dbReference type="AlphaFoldDB" id="A0A550BVD6"/>
<feature type="compositionally biased region" description="Polar residues" evidence="1">
    <location>
        <begin position="1"/>
        <end position="17"/>
    </location>
</feature>
<dbReference type="Proteomes" id="UP000320762">
    <property type="component" value="Unassembled WGS sequence"/>
</dbReference>
<organism evidence="2 3">
    <name type="scientific">Schizophyllum amplum</name>
    <dbReference type="NCBI Taxonomy" id="97359"/>
    <lineage>
        <taxon>Eukaryota</taxon>
        <taxon>Fungi</taxon>
        <taxon>Dikarya</taxon>
        <taxon>Basidiomycota</taxon>
        <taxon>Agaricomycotina</taxon>
        <taxon>Agaricomycetes</taxon>
        <taxon>Agaricomycetidae</taxon>
        <taxon>Agaricales</taxon>
        <taxon>Schizophyllaceae</taxon>
        <taxon>Schizophyllum</taxon>
    </lineage>
</organism>
<evidence type="ECO:0000256" key="1">
    <source>
        <dbReference type="SAM" id="MobiDB-lite"/>
    </source>
</evidence>
<evidence type="ECO:0000313" key="2">
    <source>
        <dbReference type="EMBL" id="TRM56505.1"/>
    </source>
</evidence>
<accession>A0A550BVD6</accession>
<protein>
    <submittedName>
        <fullName evidence="2">Uncharacterized protein</fullName>
    </submittedName>
</protein>
<reference evidence="2 3" key="1">
    <citation type="journal article" date="2019" name="New Phytol.">
        <title>Comparative genomics reveals unique wood-decay strategies and fruiting body development in the Schizophyllaceae.</title>
        <authorList>
            <person name="Almasi E."/>
            <person name="Sahu N."/>
            <person name="Krizsan K."/>
            <person name="Balint B."/>
            <person name="Kovacs G.M."/>
            <person name="Kiss B."/>
            <person name="Cseklye J."/>
            <person name="Drula E."/>
            <person name="Henrissat B."/>
            <person name="Nagy I."/>
            <person name="Chovatia M."/>
            <person name="Adam C."/>
            <person name="LaButti K."/>
            <person name="Lipzen A."/>
            <person name="Riley R."/>
            <person name="Grigoriev I.V."/>
            <person name="Nagy L.G."/>
        </authorList>
    </citation>
    <scope>NUCLEOTIDE SEQUENCE [LARGE SCALE GENOMIC DNA]</scope>
    <source>
        <strain evidence="2 3">NL-1724</strain>
    </source>
</reference>
<keyword evidence="3" id="KW-1185">Reference proteome</keyword>
<evidence type="ECO:0000313" key="3">
    <source>
        <dbReference type="Proteomes" id="UP000320762"/>
    </source>
</evidence>
<name>A0A550BVD6_9AGAR</name>
<feature type="region of interest" description="Disordered" evidence="1">
    <location>
        <begin position="1"/>
        <end position="20"/>
    </location>
</feature>